<sequence length="759" mass="83359">MSSSLPPTQATWAINESATSTISIARGLLEAATSDNIQPLALLSCESFGATLPLCPETRVKVEQLARQSHTSHVLNFIKAQVGYRKGDSVEQLARSDAGIRFLCLVAVLCTLGHHEAALILDSLLQETQRETQMRPTILQLQAVMELIGSKLALSDFAKSIAGWEIWFRSLIRQILEPGYQFSVAAVPTKPALQSLILAMSESGRLGEECSLSLKVGSQYVPWCIAFVKWCLGVPPLVRLATGKTLLDQQESPVVLHVLPCEHRLAGSERAHQGASKTRDRTFQVAILRNLNSIKEIVFEDGRDHNRVAWKGMMDIRTWINYRLNILFDKFPIIQTEKTLKEAVGQALYFIVKHVPLRMHFGLNERQTFGPYAFPNTDARIRLAEALLGDDLPLVRLDSDPNLVLRPKNLARMLGTACSSCRESSLGSSQPKGTGGGPTGSWIPCDVSEFLEEVGSIGAALLVFALFGDAHDLDGFPMIRGGPDFDEEDFDRWHHTTRRHYAERDPWLMAIVSVWQPMMHDLYHMIDCRARFVFRYAAKLLGHAVSDSTIISSGGGQVLYPAFFGSSSFIHSGYLQMSAFPGQLRWEGMCFNSMIDSWSEKVDIESLSRVALDDHEWMRLDEAVAGGQERGDNGEIRLVGNSHDGDGSDVGCSTPRLVHSSQHLADIVGCDFVPDRLQPFGDGPFQWSVSVAGSTLRGEVRLAGSNTAAAWSFIRALGYTVFTPPCAHSNGMEAGDGLHSAIASAGGPGRAFMGYSNTL</sequence>
<keyword evidence="2" id="KW-1185">Reference proteome</keyword>
<dbReference type="OrthoDB" id="5311240at2759"/>
<dbReference type="EMBL" id="JAGHQL010000005">
    <property type="protein sequence ID" value="KAH0545476.1"/>
    <property type="molecule type" value="Genomic_DNA"/>
</dbReference>
<evidence type="ECO:0000313" key="2">
    <source>
        <dbReference type="Proteomes" id="UP000698800"/>
    </source>
</evidence>
<organism evidence="1 2">
    <name type="scientific">Glutinoglossum americanum</name>
    <dbReference type="NCBI Taxonomy" id="1670608"/>
    <lineage>
        <taxon>Eukaryota</taxon>
        <taxon>Fungi</taxon>
        <taxon>Dikarya</taxon>
        <taxon>Ascomycota</taxon>
        <taxon>Pezizomycotina</taxon>
        <taxon>Geoglossomycetes</taxon>
        <taxon>Geoglossales</taxon>
        <taxon>Geoglossaceae</taxon>
        <taxon>Glutinoglossum</taxon>
    </lineage>
</organism>
<name>A0A9P8I3V0_9PEZI</name>
<comment type="caution">
    <text evidence="1">The sequence shown here is derived from an EMBL/GenBank/DDBJ whole genome shotgun (WGS) entry which is preliminary data.</text>
</comment>
<dbReference type="AlphaFoldDB" id="A0A9P8I3V0"/>
<dbReference type="Proteomes" id="UP000698800">
    <property type="component" value="Unassembled WGS sequence"/>
</dbReference>
<gene>
    <name evidence="1" type="ORF">FGG08_000477</name>
</gene>
<proteinExistence type="predicted"/>
<protein>
    <submittedName>
        <fullName evidence="1">Uncharacterized protein</fullName>
    </submittedName>
</protein>
<reference evidence="1" key="1">
    <citation type="submission" date="2021-03" db="EMBL/GenBank/DDBJ databases">
        <title>Comparative genomics and phylogenomic investigation of the class Geoglossomycetes provide insights into ecological specialization and systematics.</title>
        <authorList>
            <person name="Melie T."/>
            <person name="Pirro S."/>
            <person name="Miller A.N."/>
            <person name="Quandt A."/>
        </authorList>
    </citation>
    <scope>NUCLEOTIDE SEQUENCE</scope>
    <source>
        <strain evidence="1">GBOQ0MN5Z8</strain>
    </source>
</reference>
<evidence type="ECO:0000313" key="1">
    <source>
        <dbReference type="EMBL" id="KAH0545476.1"/>
    </source>
</evidence>
<accession>A0A9P8I3V0</accession>